<feature type="compositionally biased region" description="Low complexity" evidence="10">
    <location>
        <begin position="945"/>
        <end position="954"/>
    </location>
</feature>
<sequence length="1347" mass="149707">MTHVPYPSTPGFNNFKVDYVRALDRAMGDGPRPPTRATFFGTVKLHGSNATIVFRNGNKTAAQIQSRSWIIESTKKDNCGTFALLSKAPLHRLVEQILKTRQQGDAFTEIYICGEIAGKGVQKGVAITQLERFFAIFNIRVDGHWVDLRQYKDCALPEHRIYNVAQYKTFEVDIDFRAPTTQVHDLMQKYTAEVYLECPFGHAFVDAAGKSVSGNGEGIVWTMVRSPFLDEENGRGFDDTLLCNFKTKGETFSTTAYQPKAKIDPAMAELASDFAKYALGERRLEQGIEYLESEQAREGQPQDGYNLKLTGAFIKFVTEDAIREERNEMLRLGVAEKDAKREVGARAKACRNLMTSTWSIYDDALVAQFSLLCTWPCKTLPPPLTTRAMELHVVYRILRKISEWASVDGYYFSEVYVNGEQSVPKNTPIILTPSHHNELLDVGLLAATIPHRRMVSFWAKSTTFKHPVLGPILESSGAIPVRRNPNKADAAASNAALFDASTAALGRKQALGVFPEGTSYTEPEISQVLSGAAWAALEYMRSRGDGQPVIIIPVGIVYEDKAKYRSRVRVEYGHPIDMTQYMPPSLFESDDLGAEREVVKDVMREVEEQLRGLTINAADWETLYAARMTRNILWTDDSNIKMKDWLAVSQTLVKLFSSPDDGDSELCAVKRSLTKYFSLLHYTNITHGQLASLAPNTFARPGRWFVLRFCSTFLRTILNPSFILFIPPLIAHTPAYLLANLTSYLAPPGEEESRSQFKVFLGGFGTGLGAGLSSYWTTKFLSSRFVIDGGLRSRFALWSLTAWLIIQWHVVLINRGGLFLLVFDWRLRHEIRLKRLGAAFKIMLGMLQPRTWDLPLSKLTSYERPPIPATNPFLKNQSSGESLGGKAWLKAQPPSISPRRMVLLLTDAAQQCHLRPHNQILTSLGSTKPTTSPAGASSKTTASNGAPTPSGSATPAPPTPFNYGTTPIRGVNLGGWLVLEPWITPSIFNNTRNDAIIDEYTFGQMQDAQTALNVLQKHWDTWITEDDFKAIAAAGLNHVRIPVGYWSVPLTSSDTHGNTSPAPYVAGAWPYLLKALNWARQHSVHVIIDLHGAPGSQNGFDNSGQRTSNAQFMNNPANITRTIDTLRFIVENIGGMIDVIELLNEPATFLSDNYPSVLRQFWKDGYSAVRDAVGTGLRVMIGDGFQGVDSWTNFLTYPSATGVLMDYHEYQIFSVPELARSFDDHISFACGSMADLTSFAKNNIWTVVGEWSNAPTDCALWLNGRGIGARWDGTWYTPNTPFGSCTGWTGPFSTFSSDYKTFLRKWVLGSADDDGREGSGLDILGAQLVLNFVASPQLIFSSQDLED</sequence>
<dbReference type="GO" id="GO:0016746">
    <property type="term" value="F:acyltransferase activity"/>
    <property type="evidence" value="ECO:0007669"/>
    <property type="project" value="InterPro"/>
</dbReference>
<accession>A0A8H6WBY3</accession>
<evidence type="ECO:0000256" key="9">
    <source>
        <dbReference type="ARBA" id="ARBA00038929"/>
    </source>
</evidence>
<dbReference type="EC" id="3.2.1.58" evidence="9"/>
<dbReference type="GO" id="GO:0071555">
    <property type="term" value="P:cell wall organization"/>
    <property type="evidence" value="ECO:0007669"/>
    <property type="project" value="UniProtKB-KW"/>
</dbReference>
<feature type="region of interest" description="Disordered" evidence="10">
    <location>
        <begin position="922"/>
        <end position="963"/>
    </location>
</feature>
<reference evidence="12" key="1">
    <citation type="submission" date="2020-05" db="EMBL/GenBank/DDBJ databases">
        <title>Mycena genomes resolve the evolution of fungal bioluminescence.</title>
        <authorList>
            <person name="Tsai I.J."/>
        </authorList>
    </citation>
    <scope>NUCLEOTIDE SEQUENCE</scope>
    <source>
        <strain evidence="12">171206Taipei</strain>
    </source>
</reference>
<evidence type="ECO:0000256" key="8">
    <source>
        <dbReference type="ARBA" id="ARBA00036824"/>
    </source>
</evidence>
<evidence type="ECO:0000256" key="4">
    <source>
        <dbReference type="ARBA" id="ARBA00022729"/>
    </source>
</evidence>
<dbReference type="PANTHER" id="PTHR31297:SF1">
    <property type="entry name" value="GLUCAN 1,3-BETA-GLUCOSIDASE I_II-RELATED"/>
    <property type="match status" value="1"/>
</dbReference>
<dbReference type="PANTHER" id="PTHR31297">
    <property type="entry name" value="GLUCAN ENDO-1,6-BETA-GLUCOSIDASE B"/>
    <property type="match status" value="1"/>
</dbReference>
<comment type="caution">
    <text evidence="12">The sequence shown here is derived from an EMBL/GenBank/DDBJ whole genome shotgun (WGS) entry which is preliminary data.</text>
</comment>
<dbReference type="EMBL" id="JACAZF010000002">
    <property type="protein sequence ID" value="KAF7312287.1"/>
    <property type="molecule type" value="Genomic_DNA"/>
</dbReference>
<dbReference type="SUPFAM" id="SSF51445">
    <property type="entry name" value="(Trans)glycosidases"/>
    <property type="match status" value="1"/>
</dbReference>
<dbReference type="InterPro" id="IPR017853">
    <property type="entry name" value="GH"/>
</dbReference>
<comment type="catalytic activity">
    <reaction evidence="8">
        <text>Successive hydrolysis of beta-D-glucose units from the non-reducing ends of (1-&gt;3)-beta-D-glucans, releasing alpha-glucose.</text>
        <dbReference type="EC" id="3.2.1.58"/>
    </reaction>
</comment>
<evidence type="ECO:0000256" key="7">
    <source>
        <dbReference type="ARBA" id="ARBA00023316"/>
    </source>
</evidence>
<evidence type="ECO:0000313" key="13">
    <source>
        <dbReference type="Proteomes" id="UP000636479"/>
    </source>
</evidence>
<keyword evidence="6" id="KW-0326">Glycosidase</keyword>
<dbReference type="SUPFAM" id="SSF69593">
    <property type="entry name" value="Glycerol-3-phosphate (1)-acyltransferase"/>
    <property type="match status" value="1"/>
</dbReference>
<keyword evidence="3" id="KW-0964">Secreted</keyword>
<evidence type="ECO:0000256" key="1">
    <source>
        <dbReference type="ARBA" id="ARBA00004613"/>
    </source>
</evidence>
<keyword evidence="5 12" id="KW-0378">Hydrolase</keyword>
<feature type="compositionally biased region" description="Polar residues" evidence="10">
    <location>
        <begin position="922"/>
        <end position="944"/>
    </location>
</feature>
<evidence type="ECO:0000256" key="6">
    <source>
        <dbReference type="ARBA" id="ARBA00023295"/>
    </source>
</evidence>
<evidence type="ECO:0000256" key="2">
    <source>
        <dbReference type="ARBA" id="ARBA00005641"/>
    </source>
</evidence>
<evidence type="ECO:0000256" key="3">
    <source>
        <dbReference type="ARBA" id="ARBA00022525"/>
    </source>
</evidence>
<dbReference type="CDD" id="cd07992">
    <property type="entry name" value="LPLAT_AAK14816-like"/>
    <property type="match status" value="1"/>
</dbReference>
<dbReference type="GO" id="GO:0009986">
    <property type="term" value="C:cell surface"/>
    <property type="evidence" value="ECO:0007669"/>
    <property type="project" value="TreeGrafter"/>
</dbReference>
<evidence type="ECO:0000313" key="12">
    <source>
        <dbReference type="EMBL" id="KAF7312287.1"/>
    </source>
</evidence>
<dbReference type="SMART" id="SM00563">
    <property type="entry name" value="PlsC"/>
    <property type="match status" value="1"/>
</dbReference>
<dbReference type="InterPro" id="IPR021122">
    <property type="entry name" value="RNA_ligase_dom_REL/Rnl2"/>
</dbReference>
<keyword evidence="7" id="KW-0961">Cell wall biogenesis/degradation</keyword>
<dbReference type="Gene3D" id="3.20.20.80">
    <property type="entry name" value="Glycosidases"/>
    <property type="match status" value="1"/>
</dbReference>
<comment type="similarity">
    <text evidence="2">Belongs to the glycosyl hydrolase 5 (cellulase A) family.</text>
</comment>
<keyword evidence="4" id="KW-0732">Signal</keyword>
<organism evidence="12 13">
    <name type="scientific">Mycena indigotica</name>
    <dbReference type="NCBI Taxonomy" id="2126181"/>
    <lineage>
        <taxon>Eukaryota</taxon>
        <taxon>Fungi</taxon>
        <taxon>Dikarya</taxon>
        <taxon>Basidiomycota</taxon>
        <taxon>Agaricomycotina</taxon>
        <taxon>Agaricomycetes</taxon>
        <taxon>Agaricomycetidae</taxon>
        <taxon>Agaricales</taxon>
        <taxon>Marasmiineae</taxon>
        <taxon>Mycenaceae</taxon>
        <taxon>Mycena</taxon>
    </lineage>
</organism>
<dbReference type="InterPro" id="IPR050386">
    <property type="entry name" value="Glycosyl_hydrolase_5"/>
</dbReference>
<dbReference type="GO" id="GO:0004338">
    <property type="term" value="F:glucan exo-1,3-beta-glucosidase activity"/>
    <property type="evidence" value="ECO:0007669"/>
    <property type="project" value="UniProtKB-EC"/>
</dbReference>
<dbReference type="Pfam" id="PF00150">
    <property type="entry name" value="Cellulase"/>
    <property type="match status" value="1"/>
</dbReference>
<dbReference type="GO" id="GO:0009251">
    <property type="term" value="P:glucan catabolic process"/>
    <property type="evidence" value="ECO:0007669"/>
    <property type="project" value="TreeGrafter"/>
</dbReference>
<evidence type="ECO:0000256" key="5">
    <source>
        <dbReference type="ARBA" id="ARBA00022801"/>
    </source>
</evidence>
<protein>
    <recommendedName>
        <fullName evidence="9">glucan 1,3-beta-glucosidase</fullName>
        <ecNumber evidence="9">3.2.1.58</ecNumber>
    </recommendedName>
</protein>
<proteinExistence type="inferred from homology"/>
<dbReference type="Gene3D" id="3.30.470.30">
    <property type="entry name" value="DNA ligase/mRNA capping enzyme"/>
    <property type="match status" value="1"/>
</dbReference>
<evidence type="ECO:0000256" key="10">
    <source>
        <dbReference type="SAM" id="MobiDB-lite"/>
    </source>
</evidence>
<dbReference type="SUPFAM" id="SSF56091">
    <property type="entry name" value="DNA ligase/mRNA capping enzyme, catalytic domain"/>
    <property type="match status" value="1"/>
</dbReference>
<dbReference type="InterPro" id="IPR002123">
    <property type="entry name" value="Plipid/glycerol_acylTrfase"/>
</dbReference>
<dbReference type="Pfam" id="PF01553">
    <property type="entry name" value="Acyltransferase"/>
    <property type="match status" value="1"/>
</dbReference>
<dbReference type="GO" id="GO:0005576">
    <property type="term" value="C:extracellular region"/>
    <property type="evidence" value="ECO:0007669"/>
    <property type="project" value="UniProtKB-SubCell"/>
</dbReference>
<gene>
    <name evidence="12" type="ORF">MIND_00241700</name>
</gene>
<dbReference type="Pfam" id="PF09414">
    <property type="entry name" value="RNA_ligase"/>
    <property type="match status" value="1"/>
</dbReference>
<dbReference type="Proteomes" id="UP000636479">
    <property type="component" value="Unassembled WGS sequence"/>
</dbReference>
<keyword evidence="13" id="KW-1185">Reference proteome</keyword>
<dbReference type="RefSeq" id="XP_037224395.1">
    <property type="nucleotide sequence ID" value="XM_037359300.1"/>
</dbReference>
<name>A0A8H6WBY3_9AGAR</name>
<comment type="subcellular location">
    <subcellularLocation>
        <location evidence="1">Secreted</location>
    </subcellularLocation>
</comment>
<dbReference type="GeneID" id="59341816"/>
<feature type="domain" description="Phospholipid/glycerol acyltransferase" evidence="11">
    <location>
        <begin position="429"/>
        <end position="559"/>
    </location>
</feature>
<evidence type="ECO:0000259" key="11">
    <source>
        <dbReference type="SMART" id="SM00563"/>
    </source>
</evidence>
<dbReference type="InterPro" id="IPR001547">
    <property type="entry name" value="Glyco_hydro_5"/>
</dbReference>
<dbReference type="OrthoDB" id="1044435at2759"/>